<dbReference type="PANTHER" id="PTHR31332:SF6">
    <property type="entry name" value="FORMATE DEHYDROGENASE SUBUNIT BETA"/>
    <property type="match status" value="1"/>
</dbReference>
<dbReference type="Gene3D" id="3.30.70.20">
    <property type="match status" value="1"/>
</dbReference>
<dbReference type="GO" id="GO:0051536">
    <property type="term" value="F:iron-sulfur cluster binding"/>
    <property type="evidence" value="ECO:0007669"/>
    <property type="project" value="UniProtKB-KW"/>
</dbReference>
<evidence type="ECO:0000256" key="2">
    <source>
        <dbReference type="ARBA" id="ARBA00022723"/>
    </source>
</evidence>
<dbReference type="Pfam" id="PF12838">
    <property type="entry name" value="Fer4_7"/>
    <property type="match status" value="1"/>
</dbReference>
<keyword evidence="5" id="KW-0411">Iron-sulfur</keyword>
<organism evidence="7 8">
    <name type="scientific">Methanolobus halotolerans</name>
    <dbReference type="NCBI Taxonomy" id="2052935"/>
    <lineage>
        <taxon>Archaea</taxon>
        <taxon>Methanobacteriati</taxon>
        <taxon>Methanobacteriota</taxon>
        <taxon>Stenosarchaea group</taxon>
        <taxon>Methanomicrobia</taxon>
        <taxon>Methanosarcinales</taxon>
        <taxon>Methanosarcinaceae</taxon>
        <taxon>Methanolobus</taxon>
    </lineage>
</organism>
<proteinExistence type="predicted"/>
<comment type="caution">
    <text evidence="7">The sequence shown here is derived from an EMBL/GenBank/DDBJ whole genome shotgun (WGS) entry which is preliminary data.</text>
</comment>
<keyword evidence="2" id="KW-0479">Metal-binding</keyword>
<evidence type="ECO:0000256" key="4">
    <source>
        <dbReference type="ARBA" id="ARBA00023004"/>
    </source>
</evidence>
<accession>A0A4E0PTU0</accession>
<keyword evidence="4" id="KW-0408">Iron</keyword>
<feature type="domain" description="4Fe-4S ferredoxin-type" evidence="6">
    <location>
        <begin position="39"/>
        <end position="68"/>
    </location>
</feature>
<evidence type="ECO:0000259" key="6">
    <source>
        <dbReference type="PROSITE" id="PS51379"/>
    </source>
</evidence>
<evidence type="ECO:0000256" key="3">
    <source>
        <dbReference type="ARBA" id="ARBA00023002"/>
    </source>
</evidence>
<dbReference type="InterPro" id="IPR007516">
    <property type="entry name" value="Co_F420_Hydgase/DH_bsu_N"/>
</dbReference>
<dbReference type="PROSITE" id="PS00198">
    <property type="entry name" value="4FE4S_FER_1"/>
    <property type="match status" value="1"/>
</dbReference>
<dbReference type="Pfam" id="PF04432">
    <property type="entry name" value="FrhB_FdhB_C"/>
    <property type="match status" value="1"/>
</dbReference>
<dbReference type="SUPFAM" id="SSF54862">
    <property type="entry name" value="4Fe-4S ferredoxins"/>
    <property type="match status" value="1"/>
</dbReference>
<gene>
    <name evidence="7" type="ORF">CUN85_10340</name>
</gene>
<dbReference type="Proteomes" id="UP000297295">
    <property type="component" value="Unassembled WGS sequence"/>
</dbReference>
<evidence type="ECO:0000313" key="7">
    <source>
        <dbReference type="EMBL" id="TGC08029.1"/>
    </source>
</evidence>
<dbReference type="EMBL" id="PGGK01000012">
    <property type="protein sequence ID" value="TGC08029.1"/>
    <property type="molecule type" value="Genomic_DNA"/>
</dbReference>
<dbReference type="RefSeq" id="WP_135390233.1">
    <property type="nucleotide sequence ID" value="NZ_PGGK01000012.1"/>
</dbReference>
<feature type="domain" description="4Fe-4S ferredoxin-type" evidence="6">
    <location>
        <begin position="5"/>
        <end position="34"/>
    </location>
</feature>
<dbReference type="PANTHER" id="PTHR31332">
    <property type="entry name" value="7-HYDROXYMETHYL CHLOROPHYLL A REDUCTASE, CHLOROPLASTIC"/>
    <property type="match status" value="1"/>
</dbReference>
<evidence type="ECO:0000256" key="5">
    <source>
        <dbReference type="ARBA" id="ARBA00023014"/>
    </source>
</evidence>
<keyword evidence="3" id="KW-0560">Oxidoreductase</keyword>
<dbReference type="InterPro" id="IPR017896">
    <property type="entry name" value="4Fe4S_Fe-S-bd"/>
</dbReference>
<dbReference type="PROSITE" id="PS51379">
    <property type="entry name" value="4FE4S_FER_2"/>
    <property type="match status" value="2"/>
</dbReference>
<name>A0A4E0PTU0_9EURY</name>
<evidence type="ECO:0000256" key="1">
    <source>
        <dbReference type="ARBA" id="ARBA00001974"/>
    </source>
</evidence>
<keyword evidence="8" id="KW-1185">Reference proteome</keyword>
<dbReference type="AlphaFoldDB" id="A0A4E0PTU0"/>
<reference evidence="7 8" key="1">
    <citation type="submission" date="2017-11" db="EMBL/GenBank/DDBJ databases">
        <title>Isolation and Characterization of Methanogenic Archaea from Saline Meromictic Lake at Siberia.</title>
        <authorList>
            <person name="Shen Y."/>
            <person name="Huang H.-H."/>
            <person name="Lai M.-C."/>
            <person name="Chen S.-C."/>
        </authorList>
    </citation>
    <scope>NUCLEOTIDE SEQUENCE [LARGE SCALE GENOMIC DNA]</scope>
    <source>
        <strain evidence="7 8">SY-01</strain>
    </source>
</reference>
<dbReference type="GO" id="GO:0046872">
    <property type="term" value="F:metal ion binding"/>
    <property type="evidence" value="ECO:0007669"/>
    <property type="project" value="UniProtKB-KW"/>
</dbReference>
<comment type="cofactor">
    <cofactor evidence="1">
        <name>FAD</name>
        <dbReference type="ChEBI" id="CHEBI:57692"/>
    </cofactor>
</comment>
<dbReference type="GO" id="GO:0052592">
    <property type="term" value="F:oxidoreductase activity, acting on CH or CH2 groups, with an iron-sulfur protein as acceptor"/>
    <property type="evidence" value="ECO:0007669"/>
    <property type="project" value="TreeGrafter"/>
</dbReference>
<dbReference type="InterPro" id="IPR007525">
    <property type="entry name" value="FrhB_FdhB_C"/>
</dbReference>
<dbReference type="Pfam" id="PF04422">
    <property type="entry name" value="FrhB_FdhB_N"/>
    <property type="match status" value="1"/>
</dbReference>
<dbReference type="OrthoDB" id="38261at2157"/>
<sequence length="457" mass="51895">MPSIAENVVNNDLCIGCGVCAGICPQQLLVMNFNIHGEYNPFLKQPCSTECGLCMRVCPFNEGNMNETEIGRKLFEKIEGIKYSEETGYYLDSFVGYSPTFRETSASGGMATWLLAKLLEKSVVDYVICVATQDTPEKLFSFQIFEEAESIARSSGSAYYPVELSDMIKTILDKPGRYAITGLPCFIKAIRLATTQNQKLKERITVLIGLVCGQMKSKHYTTYLSELANAGGKLQRVNYRGKSPDKPASNYYFHCINQYGTEGKVFWNDGVSEAFVNRWFTPNACNYCDDVFAELADVSFMDAWLPEYSNDNSGTSLMLVRSHAILNLVHQAIDNDEINVNNIPVDKVIQSQAGVLNVKRKLLSYHLHLASKMNLIAPNKRVNPNKRIGFLNQKEVELKLKMQENSKHFFITRNQTMNIKNVRTIMHPYLKQTKNLRLIKRLTFPIRIVKKYVSIRR</sequence>
<protein>
    <submittedName>
        <fullName evidence="7">4Fe-4S ferredoxin</fullName>
    </submittedName>
</protein>
<dbReference type="InterPro" id="IPR017900">
    <property type="entry name" value="4Fe4S_Fe_S_CS"/>
</dbReference>
<dbReference type="InterPro" id="IPR045220">
    <property type="entry name" value="FRHB/FDHB/HCAR-like"/>
</dbReference>
<evidence type="ECO:0000313" key="8">
    <source>
        <dbReference type="Proteomes" id="UP000297295"/>
    </source>
</evidence>